<evidence type="ECO:0000256" key="3">
    <source>
        <dbReference type="ARBA" id="ARBA00023098"/>
    </source>
</evidence>
<dbReference type="SUPFAM" id="SSF56801">
    <property type="entry name" value="Acetyl-CoA synthetase-like"/>
    <property type="match status" value="1"/>
</dbReference>
<dbReference type="AlphaFoldDB" id="A0A1V9YII2"/>
<dbReference type="OrthoDB" id="3633556at2759"/>
<dbReference type="Gene3D" id="3.40.50.12780">
    <property type="entry name" value="N-terminal domain of ligase-like"/>
    <property type="match status" value="2"/>
</dbReference>
<dbReference type="GO" id="GO:0005783">
    <property type="term" value="C:endoplasmic reticulum"/>
    <property type="evidence" value="ECO:0007669"/>
    <property type="project" value="TreeGrafter"/>
</dbReference>
<dbReference type="STRING" id="1202772.A0A1V9YII2"/>
<dbReference type="Pfam" id="PF23562">
    <property type="entry name" value="AMP-binding_C_3"/>
    <property type="match status" value="1"/>
</dbReference>
<dbReference type="InterPro" id="IPR042099">
    <property type="entry name" value="ANL_N_sf"/>
</dbReference>
<name>A0A1V9YII2_ACHHY</name>
<keyword evidence="2" id="KW-0276">Fatty acid metabolism</keyword>
<feature type="non-terminal residue" evidence="5">
    <location>
        <position position="1"/>
    </location>
</feature>
<dbReference type="InterPro" id="IPR020845">
    <property type="entry name" value="AMP-binding_CS"/>
</dbReference>
<proteinExistence type="predicted"/>
<comment type="caution">
    <text evidence="5">The sequence shown here is derived from an EMBL/GenBank/DDBJ whole genome shotgun (WGS) entry which is preliminary data.</text>
</comment>
<feature type="domain" description="AMP-dependent synthetase/ligase" evidence="4">
    <location>
        <begin position="8"/>
        <end position="408"/>
    </location>
</feature>
<sequence length="596" mass="64520">HYKKDGVWHAYTWQEYSDKAHQFAKALVHHGFDRFDTIAISGFNSTEWFFAYMGCVLAGGAATGIYTTNSAAACQYVCDNSKARVVVCDGVDQLTKFVSIVDQLPALQALVVYNAEVPAGVTSRVPVYSFDDFLATGAGVATSAIDERVAAQRPGHCASLVYTSGTTGNPKGVMLSHDNMTYAMSGINAGFEPGFFDNNERIISFLPLSHIASQILDIGMQIYYGLHIYFAEPDALKGSLGKTMKEVKPTYFLAVPRVFEKIHEKMVEAGRDNSFVKAMIASAARSVGLSKVLASQLDGDKSVPWGYTMAKLLVFDKVRAALGLDECKALYSGAAPLNAEIASFFASLDMPIFQAMGLSECTGLAFFNYPHRWKHGSLGVFAFGPEAKVDPTTSELLMRGRHVMMGYLGDEAATTAAIDTDGYLHTGDCGSLDADGFGYITGRIKELIITAGGENVPPVLIENVLREEIPILGNAMVVGDKRKFLSVVLTLRVVMDANGAPTDELDGAVTFVLRELGSSATTVAEAIADPKVFAYVDAGLQRANERATSRAQKVQKYIFVAHDFSIPGGEMTPTLKVKRNVVLDKYATEIDTMYQV</sequence>
<evidence type="ECO:0000313" key="5">
    <source>
        <dbReference type="EMBL" id="OQR85535.1"/>
    </source>
</evidence>
<evidence type="ECO:0000256" key="2">
    <source>
        <dbReference type="ARBA" id="ARBA00022832"/>
    </source>
</evidence>
<dbReference type="Pfam" id="PF00501">
    <property type="entry name" value="AMP-binding"/>
    <property type="match status" value="1"/>
</dbReference>
<keyword evidence="1 5" id="KW-0436">Ligase</keyword>
<dbReference type="PANTHER" id="PTHR43272">
    <property type="entry name" value="LONG-CHAIN-FATTY-ACID--COA LIGASE"/>
    <property type="match status" value="1"/>
</dbReference>
<evidence type="ECO:0000313" key="6">
    <source>
        <dbReference type="Proteomes" id="UP000243579"/>
    </source>
</evidence>
<keyword evidence="6" id="KW-1185">Reference proteome</keyword>
<dbReference type="InterPro" id="IPR000873">
    <property type="entry name" value="AMP-dep_synth/lig_dom"/>
</dbReference>
<protein>
    <submittedName>
        <fullName evidence="5">Long-chain-fatty-acid-CoA ligase</fullName>
    </submittedName>
</protein>
<reference evidence="5 6" key="1">
    <citation type="journal article" date="2014" name="Genome Biol. Evol.">
        <title>The secreted proteins of Achlya hypogyna and Thraustotheca clavata identify the ancestral oomycete secretome and reveal gene acquisitions by horizontal gene transfer.</title>
        <authorList>
            <person name="Misner I."/>
            <person name="Blouin N."/>
            <person name="Leonard G."/>
            <person name="Richards T.A."/>
            <person name="Lane C.E."/>
        </authorList>
    </citation>
    <scope>NUCLEOTIDE SEQUENCE [LARGE SCALE GENOMIC DNA]</scope>
    <source>
        <strain evidence="5 6">ATCC 48635</strain>
    </source>
</reference>
<accession>A0A1V9YII2</accession>
<evidence type="ECO:0000259" key="4">
    <source>
        <dbReference type="Pfam" id="PF00501"/>
    </source>
</evidence>
<evidence type="ECO:0000256" key="1">
    <source>
        <dbReference type="ARBA" id="ARBA00022598"/>
    </source>
</evidence>
<dbReference type="PANTHER" id="PTHR43272:SF32">
    <property type="entry name" value="AMP-DEPENDENT SYNTHETASE_LIGASE DOMAIN-CONTAINING PROTEIN"/>
    <property type="match status" value="1"/>
</dbReference>
<dbReference type="GO" id="GO:0016020">
    <property type="term" value="C:membrane"/>
    <property type="evidence" value="ECO:0007669"/>
    <property type="project" value="TreeGrafter"/>
</dbReference>
<dbReference type="PROSITE" id="PS00455">
    <property type="entry name" value="AMP_BINDING"/>
    <property type="match status" value="1"/>
</dbReference>
<keyword evidence="3" id="KW-0443">Lipid metabolism</keyword>
<dbReference type="GO" id="GO:0004467">
    <property type="term" value="F:long-chain fatty acid-CoA ligase activity"/>
    <property type="evidence" value="ECO:0007669"/>
    <property type="project" value="TreeGrafter"/>
</dbReference>
<dbReference type="EMBL" id="JNBR01001663">
    <property type="protein sequence ID" value="OQR85535.1"/>
    <property type="molecule type" value="Genomic_DNA"/>
</dbReference>
<dbReference type="Proteomes" id="UP000243579">
    <property type="component" value="Unassembled WGS sequence"/>
</dbReference>
<gene>
    <name evidence="5" type="ORF">ACHHYP_11740</name>
</gene>
<organism evidence="5 6">
    <name type="scientific">Achlya hypogyna</name>
    <name type="common">Oomycete</name>
    <name type="synonym">Protoachlya hypogyna</name>
    <dbReference type="NCBI Taxonomy" id="1202772"/>
    <lineage>
        <taxon>Eukaryota</taxon>
        <taxon>Sar</taxon>
        <taxon>Stramenopiles</taxon>
        <taxon>Oomycota</taxon>
        <taxon>Saprolegniomycetes</taxon>
        <taxon>Saprolegniales</taxon>
        <taxon>Achlyaceae</taxon>
        <taxon>Achlya</taxon>
    </lineage>
</organism>